<keyword evidence="4" id="KW-1185">Reference proteome</keyword>
<dbReference type="Proteomes" id="UP000578449">
    <property type="component" value="Unassembled WGS sequence"/>
</dbReference>
<gene>
    <name evidence="3" type="ORF">HNP84_001136</name>
</gene>
<dbReference type="InterPro" id="IPR001279">
    <property type="entry name" value="Metallo-B-lactamas"/>
</dbReference>
<comment type="caution">
    <text evidence="3">The sequence shown here is derived from an EMBL/GenBank/DDBJ whole genome shotgun (WGS) entry which is preliminary data.</text>
</comment>
<protein>
    <submittedName>
        <fullName evidence="3">L-ascorbate metabolism protein UlaG (Beta-lactamase superfamily)</fullName>
    </submittedName>
</protein>
<sequence>MAQRSGARRRSRLRYGLAAAAALTAGLWALRDIPASLGALPKGERAERVRRSPRFRGDSFHNPMPSTVVPSGPTRKIVRDMVFVESTRKPRGPIPLVTPATGPGSAAPADGLYATWFGHATTLVEIEGRRVLFDPMWSERCSPSAHVGPRRLHPLPLPIEHLPHLDAVVISHDHYDHLDRATIRTLTRTRSVPFLVPLGVGAHLERWGVPRSRIIELDWDEQATVEGVRFTATAARHFSGRAFARNRTLWASWALAGERRRVFYTGDSGYFDGYADIGAQHGPFDLTLMQIGAYSHAWPDVHMTPEEAVTAHRDLGGQVLLPVHWGTFTLAFHPWGEPVDRLWRESKARDVRLAVPRPGERINVDDPPPVDAWWQTIA</sequence>
<dbReference type="RefSeq" id="WP_185048258.1">
    <property type="nucleotide sequence ID" value="NZ_BAABIX010000022.1"/>
</dbReference>
<accession>A0A840P1U1</accession>
<feature type="compositionally biased region" description="Basic and acidic residues" evidence="1">
    <location>
        <begin position="48"/>
        <end position="59"/>
    </location>
</feature>
<name>A0A840P1U1_9ACTN</name>
<evidence type="ECO:0000256" key="1">
    <source>
        <dbReference type="SAM" id="MobiDB-lite"/>
    </source>
</evidence>
<evidence type="ECO:0000313" key="3">
    <source>
        <dbReference type="EMBL" id="MBB5131430.1"/>
    </source>
</evidence>
<dbReference type="PANTHER" id="PTHR15032">
    <property type="entry name" value="N-ACYL-PHOSPHATIDYLETHANOLAMINE-HYDROLYZING PHOSPHOLIPASE D"/>
    <property type="match status" value="1"/>
</dbReference>
<proteinExistence type="predicted"/>
<dbReference type="InterPro" id="IPR036866">
    <property type="entry name" value="RibonucZ/Hydroxyglut_hydro"/>
</dbReference>
<dbReference type="SUPFAM" id="SSF56281">
    <property type="entry name" value="Metallo-hydrolase/oxidoreductase"/>
    <property type="match status" value="1"/>
</dbReference>
<feature type="domain" description="Metallo-beta-lactamase" evidence="2">
    <location>
        <begin position="129"/>
        <end position="325"/>
    </location>
</feature>
<dbReference type="PANTHER" id="PTHR15032:SF4">
    <property type="entry name" value="N-ACYL-PHOSPHATIDYLETHANOLAMINE-HYDROLYZING PHOSPHOLIPASE D"/>
    <property type="match status" value="1"/>
</dbReference>
<reference evidence="3 4" key="1">
    <citation type="submission" date="2020-08" db="EMBL/GenBank/DDBJ databases">
        <title>Genomic Encyclopedia of Type Strains, Phase IV (KMG-IV): sequencing the most valuable type-strain genomes for metagenomic binning, comparative biology and taxonomic classification.</title>
        <authorList>
            <person name="Goeker M."/>
        </authorList>
    </citation>
    <scope>NUCLEOTIDE SEQUENCE [LARGE SCALE GENOMIC DNA]</scope>
    <source>
        <strain evidence="3 4">DSM 45615</strain>
    </source>
</reference>
<dbReference type="GO" id="GO:0005737">
    <property type="term" value="C:cytoplasm"/>
    <property type="evidence" value="ECO:0007669"/>
    <property type="project" value="TreeGrafter"/>
</dbReference>
<dbReference type="Gene3D" id="3.60.15.10">
    <property type="entry name" value="Ribonuclease Z/Hydroxyacylglutathione hydrolase-like"/>
    <property type="match status" value="1"/>
</dbReference>
<evidence type="ECO:0000313" key="4">
    <source>
        <dbReference type="Proteomes" id="UP000578449"/>
    </source>
</evidence>
<organism evidence="3 4">
    <name type="scientific">Thermocatellispora tengchongensis</name>
    <dbReference type="NCBI Taxonomy" id="1073253"/>
    <lineage>
        <taxon>Bacteria</taxon>
        <taxon>Bacillati</taxon>
        <taxon>Actinomycetota</taxon>
        <taxon>Actinomycetes</taxon>
        <taxon>Streptosporangiales</taxon>
        <taxon>Streptosporangiaceae</taxon>
        <taxon>Thermocatellispora</taxon>
    </lineage>
</organism>
<dbReference type="AlphaFoldDB" id="A0A840P1U1"/>
<feature type="region of interest" description="Disordered" evidence="1">
    <location>
        <begin position="48"/>
        <end position="72"/>
    </location>
</feature>
<dbReference type="Pfam" id="PF12706">
    <property type="entry name" value="Lactamase_B_2"/>
    <property type="match status" value="1"/>
</dbReference>
<dbReference type="EMBL" id="JACHGN010000002">
    <property type="protein sequence ID" value="MBB5131430.1"/>
    <property type="molecule type" value="Genomic_DNA"/>
</dbReference>
<evidence type="ECO:0000259" key="2">
    <source>
        <dbReference type="Pfam" id="PF12706"/>
    </source>
</evidence>